<dbReference type="AlphaFoldDB" id="A0A1H3RVF2"/>
<reference evidence="3" key="1">
    <citation type="submission" date="2016-10" db="EMBL/GenBank/DDBJ databases">
        <authorList>
            <person name="Varghese N."/>
            <person name="Submissions S."/>
        </authorList>
    </citation>
    <scope>NUCLEOTIDE SEQUENCE [LARGE SCALE GENOMIC DNA]</scope>
    <source>
        <strain evidence="3">CGMCC 4.3530</strain>
    </source>
</reference>
<dbReference type="Proteomes" id="UP000199529">
    <property type="component" value="Unassembled WGS sequence"/>
</dbReference>
<accession>A0A1H3RVF2</accession>
<sequence>MSSPVSTSVLLNRTPGDRDANQPRETTQREIGLNATTTVNRGEADQS</sequence>
<feature type="compositionally biased region" description="Polar residues" evidence="1">
    <location>
        <begin position="1"/>
        <end position="11"/>
    </location>
</feature>
<evidence type="ECO:0000256" key="1">
    <source>
        <dbReference type="SAM" id="MobiDB-lite"/>
    </source>
</evidence>
<evidence type="ECO:0000313" key="3">
    <source>
        <dbReference type="Proteomes" id="UP000199529"/>
    </source>
</evidence>
<dbReference type="EMBL" id="FNOK01000058">
    <property type="protein sequence ID" value="SDZ29617.1"/>
    <property type="molecule type" value="Genomic_DNA"/>
</dbReference>
<keyword evidence="3" id="KW-1185">Reference proteome</keyword>
<evidence type="ECO:0000313" key="2">
    <source>
        <dbReference type="EMBL" id="SDZ29617.1"/>
    </source>
</evidence>
<name>A0A1H3RVF2_9PSEU</name>
<proteinExistence type="predicted"/>
<organism evidence="2 3">
    <name type="scientific">Saccharopolyspora shandongensis</name>
    <dbReference type="NCBI Taxonomy" id="418495"/>
    <lineage>
        <taxon>Bacteria</taxon>
        <taxon>Bacillati</taxon>
        <taxon>Actinomycetota</taxon>
        <taxon>Actinomycetes</taxon>
        <taxon>Pseudonocardiales</taxon>
        <taxon>Pseudonocardiaceae</taxon>
        <taxon>Saccharopolyspora</taxon>
    </lineage>
</organism>
<protein>
    <submittedName>
        <fullName evidence="2">Uncharacterized protein</fullName>
    </submittedName>
</protein>
<feature type="compositionally biased region" description="Basic and acidic residues" evidence="1">
    <location>
        <begin position="15"/>
        <end position="28"/>
    </location>
</feature>
<gene>
    <name evidence="2" type="ORF">SAMN05216215_105812</name>
</gene>
<feature type="region of interest" description="Disordered" evidence="1">
    <location>
        <begin position="1"/>
        <end position="47"/>
    </location>
</feature>